<dbReference type="Proteomes" id="UP000606786">
    <property type="component" value="Unassembled WGS sequence"/>
</dbReference>
<name>A0A811UA65_CERCA</name>
<accession>A0A811UA65</accession>
<dbReference type="AlphaFoldDB" id="A0A811UA65"/>
<keyword evidence="2" id="KW-1185">Reference proteome</keyword>
<comment type="caution">
    <text evidence="1">The sequence shown here is derived from an EMBL/GenBank/DDBJ whole genome shotgun (WGS) entry which is preliminary data.</text>
</comment>
<dbReference type="EMBL" id="CAJHJT010000001">
    <property type="protein sequence ID" value="CAD6995420.1"/>
    <property type="molecule type" value="Genomic_DNA"/>
</dbReference>
<gene>
    <name evidence="1" type="ORF">CCAP1982_LOCUS4137</name>
</gene>
<reference evidence="1" key="1">
    <citation type="submission" date="2020-11" db="EMBL/GenBank/DDBJ databases">
        <authorList>
            <person name="Whitehead M."/>
        </authorList>
    </citation>
    <scope>NUCLEOTIDE SEQUENCE</scope>
    <source>
        <strain evidence="1">EGII</strain>
    </source>
</reference>
<protein>
    <submittedName>
        <fullName evidence="1">(Mediterranean fruit fly) hypothetical protein</fullName>
    </submittedName>
</protein>
<evidence type="ECO:0000313" key="1">
    <source>
        <dbReference type="EMBL" id="CAD6995420.1"/>
    </source>
</evidence>
<organism evidence="1 2">
    <name type="scientific">Ceratitis capitata</name>
    <name type="common">Mediterranean fruit fly</name>
    <name type="synonym">Tephritis capitata</name>
    <dbReference type="NCBI Taxonomy" id="7213"/>
    <lineage>
        <taxon>Eukaryota</taxon>
        <taxon>Metazoa</taxon>
        <taxon>Ecdysozoa</taxon>
        <taxon>Arthropoda</taxon>
        <taxon>Hexapoda</taxon>
        <taxon>Insecta</taxon>
        <taxon>Pterygota</taxon>
        <taxon>Neoptera</taxon>
        <taxon>Endopterygota</taxon>
        <taxon>Diptera</taxon>
        <taxon>Brachycera</taxon>
        <taxon>Muscomorpha</taxon>
        <taxon>Tephritoidea</taxon>
        <taxon>Tephritidae</taxon>
        <taxon>Ceratitis</taxon>
        <taxon>Ceratitis</taxon>
    </lineage>
</organism>
<sequence length="127" mass="14095">MCDARIVSTGAPGENIIILKGGDESDHKHPPNRDECEAEVVKANLKRKAEVNPEQPPAQILRLELPQGHIEISFSPPNKGPFKVISRHNKYFMVNYKAKPKAISVDRLKPVCFANEDLVNNSGKLIS</sequence>
<proteinExistence type="predicted"/>
<evidence type="ECO:0000313" key="2">
    <source>
        <dbReference type="Proteomes" id="UP000606786"/>
    </source>
</evidence>